<reference evidence="5" key="1">
    <citation type="submission" date="2018-11" db="EMBL/GenBank/DDBJ databases">
        <title>Proposal to divide the Flavobacteriaceae and reorganize its genera based on Amino Acid Identity values calculated from whole genome sequences.</title>
        <authorList>
            <person name="Nicholson A.C."/>
            <person name="Gulvik C.A."/>
            <person name="Whitney A.M."/>
            <person name="Humrighouse B.W."/>
            <person name="Bell M."/>
            <person name="Holmens B."/>
            <person name="Steigerwalt A."/>
            <person name="Villarma A."/>
            <person name="Sheth M."/>
            <person name="Batra D."/>
            <person name="Pryor J."/>
            <person name="Bernardet J.-F."/>
            <person name="Hugo C."/>
            <person name="Kampfer P."/>
            <person name="Newman J."/>
            <person name="Mcquiston J.R."/>
        </authorList>
    </citation>
    <scope>NUCLEOTIDE SEQUENCE [LARGE SCALE GENOMIC DNA]</scope>
    <source>
        <strain evidence="5">H3056</strain>
    </source>
</reference>
<feature type="region of interest" description="Disordered" evidence="1">
    <location>
        <begin position="349"/>
        <end position="389"/>
    </location>
</feature>
<organism evidence="4 5">
    <name type="scientific">Kaistella daneshvariae</name>
    <dbReference type="NCBI Taxonomy" id="2487074"/>
    <lineage>
        <taxon>Bacteria</taxon>
        <taxon>Pseudomonadati</taxon>
        <taxon>Bacteroidota</taxon>
        <taxon>Flavobacteriia</taxon>
        <taxon>Flavobacteriales</taxon>
        <taxon>Weeksellaceae</taxon>
        <taxon>Chryseobacterium group</taxon>
        <taxon>Kaistella</taxon>
    </lineage>
</organism>
<evidence type="ECO:0000256" key="1">
    <source>
        <dbReference type="SAM" id="MobiDB-lite"/>
    </source>
</evidence>
<dbReference type="InterPro" id="IPR025645">
    <property type="entry name" value="DUF4349"/>
</dbReference>
<sequence length="389" mass="43738">MIIFLRPNLKQKMKKIFPVILLFFLIFSCSKQEFTQTTDTIKRADSLFTKANDGLKTLDSISKNLNDSNGVAKKVILPRIEKQTKRIDSTLKSGSWRIDSINKEIKKITKHVQTGTDVAKTLDSASQLLKNGENAIAVLSKTADRILNQTQEKKEKQPENPSPEVQREETTVEPQKDPLIKKSFLEVEVENLADSKALLRQQLRDSNGTLTAESFTTSEGIKKENLEMRIPMRDYDYFVQSISAQLGDVTMKNTTSRGSDLMSNTSGSVEITLIQKNQNLASGMPNSTIEEPEKVEQNDSFSSKSSSAFNSGFDVLKNIFLALLPFWPVFVLGAIILLIYLKTKNQQKSPAIPTTENIENLHEKPAENLTEKPTDTNTEPDYSKYLPKK</sequence>
<evidence type="ECO:0000256" key="2">
    <source>
        <dbReference type="SAM" id="Phobius"/>
    </source>
</evidence>
<name>A0A3N0WZN8_9FLAO</name>
<accession>A0A3N0WZN8</accession>
<keyword evidence="2" id="KW-0472">Membrane</keyword>
<evidence type="ECO:0000313" key="4">
    <source>
        <dbReference type="EMBL" id="ROI10463.1"/>
    </source>
</evidence>
<feature type="region of interest" description="Disordered" evidence="1">
    <location>
        <begin position="151"/>
        <end position="177"/>
    </location>
</feature>
<gene>
    <name evidence="4" type="ORF">EGI11_00730</name>
</gene>
<protein>
    <submittedName>
        <fullName evidence="4">DUF4349 domain-containing protein</fullName>
    </submittedName>
</protein>
<keyword evidence="2" id="KW-1133">Transmembrane helix</keyword>
<keyword evidence="2" id="KW-0812">Transmembrane</keyword>
<feature type="compositionally biased region" description="Basic and acidic residues" evidence="1">
    <location>
        <begin position="359"/>
        <end position="374"/>
    </location>
</feature>
<proteinExistence type="predicted"/>
<dbReference type="Proteomes" id="UP000270224">
    <property type="component" value="Unassembled WGS sequence"/>
</dbReference>
<feature type="transmembrane region" description="Helical" evidence="2">
    <location>
        <begin position="319"/>
        <end position="341"/>
    </location>
</feature>
<evidence type="ECO:0000313" key="5">
    <source>
        <dbReference type="Proteomes" id="UP000270224"/>
    </source>
</evidence>
<evidence type="ECO:0000259" key="3">
    <source>
        <dbReference type="Pfam" id="PF14257"/>
    </source>
</evidence>
<feature type="compositionally biased region" description="Polar residues" evidence="1">
    <location>
        <begin position="349"/>
        <end position="358"/>
    </location>
</feature>
<feature type="region of interest" description="Disordered" evidence="1">
    <location>
        <begin position="282"/>
        <end position="302"/>
    </location>
</feature>
<dbReference type="EMBL" id="RJUG01000001">
    <property type="protein sequence ID" value="ROI10463.1"/>
    <property type="molecule type" value="Genomic_DNA"/>
</dbReference>
<dbReference type="Pfam" id="PF14257">
    <property type="entry name" value="DUF4349"/>
    <property type="match status" value="1"/>
</dbReference>
<feature type="domain" description="DUF4349" evidence="3">
    <location>
        <begin position="179"/>
        <end position="256"/>
    </location>
</feature>
<dbReference type="PROSITE" id="PS51257">
    <property type="entry name" value="PROKAR_LIPOPROTEIN"/>
    <property type="match status" value="1"/>
</dbReference>
<dbReference type="AlphaFoldDB" id="A0A3N0WZN8"/>
<feature type="compositionally biased region" description="Basic and acidic residues" evidence="1">
    <location>
        <begin position="165"/>
        <end position="177"/>
    </location>
</feature>
<comment type="caution">
    <text evidence="4">The sequence shown here is derived from an EMBL/GenBank/DDBJ whole genome shotgun (WGS) entry which is preliminary data.</text>
</comment>